<evidence type="ECO:0000313" key="1">
    <source>
        <dbReference type="EMBL" id="KAF5236059.1"/>
    </source>
</evidence>
<protein>
    <submittedName>
        <fullName evidence="1">Uncharacterized protein</fullName>
    </submittedName>
</protein>
<keyword evidence="2" id="KW-1185">Reference proteome</keyword>
<evidence type="ECO:0000313" key="2">
    <source>
        <dbReference type="Proteomes" id="UP000573603"/>
    </source>
</evidence>
<reference evidence="1 2" key="1">
    <citation type="journal article" date="2020" name="BMC Genomics">
        <title>Correction to: Identification and distribution of gene clusters required for synthesis of sphingolipid metabolism inhibitors in diverse species of the filamentous fungus Fusarium.</title>
        <authorList>
            <person name="Kim H.S."/>
            <person name="Lohmar J.M."/>
            <person name="Busman M."/>
            <person name="Brown D.W."/>
            <person name="Naumann T.A."/>
            <person name="Divon H.H."/>
            <person name="Lysoe E."/>
            <person name="Uhlig S."/>
            <person name="Proctor R.H."/>
        </authorList>
    </citation>
    <scope>NUCLEOTIDE SEQUENCE [LARGE SCALE GENOMIC DNA]</scope>
    <source>
        <strain evidence="1 2">NRRL 25214</strain>
    </source>
</reference>
<proteinExistence type="predicted"/>
<gene>
    <name evidence="1" type="ORF">FANTH_11415</name>
</gene>
<accession>A0A8H5DU90</accession>
<sequence length="307" mass="35314">MVEQLALPNQPSHSLQEVVQGLDDTQLAAGLRAIDTDQVHRIIQCLQVQPWPRDTQSIAEAQPWPRDPLEMNEYYYQNPYQNQYQAHPGTGYYTYNWNCQDNMSDHLSVEEIDDVELPGVLQRLDDTQLSHTVQNLDSNQIPRVMLAIKSMNDEQGQRIIQRLDPSKDNRIQNFGGIMFWGTNIQSGPRKPDHPMFCDKFPHKTKTGMFVCGCGWHDSDKAVNDLIVSYFLLKQNGVLWSHVEGAPNEYMCRACVNDKPGSFNKYDLNELDAHISEKHVVDPYKLDESLKGSYGQYLGQRPGYYYEI</sequence>
<dbReference type="AlphaFoldDB" id="A0A8H5DU90"/>
<name>A0A8H5DU90_9HYPO</name>
<comment type="caution">
    <text evidence="1">The sequence shown here is derived from an EMBL/GenBank/DDBJ whole genome shotgun (WGS) entry which is preliminary data.</text>
</comment>
<organism evidence="1 2">
    <name type="scientific">Fusarium anthophilum</name>
    <dbReference type="NCBI Taxonomy" id="48485"/>
    <lineage>
        <taxon>Eukaryota</taxon>
        <taxon>Fungi</taxon>
        <taxon>Dikarya</taxon>
        <taxon>Ascomycota</taxon>
        <taxon>Pezizomycotina</taxon>
        <taxon>Sordariomycetes</taxon>
        <taxon>Hypocreomycetidae</taxon>
        <taxon>Hypocreales</taxon>
        <taxon>Nectriaceae</taxon>
        <taxon>Fusarium</taxon>
        <taxon>Fusarium fujikuroi species complex</taxon>
    </lineage>
</organism>
<dbReference type="EMBL" id="JABEVY010000336">
    <property type="protein sequence ID" value="KAF5236059.1"/>
    <property type="molecule type" value="Genomic_DNA"/>
</dbReference>
<dbReference type="Proteomes" id="UP000573603">
    <property type="component" value="Unassembled WGS sequence"/>
</dbReference>